<dbReference type="GO" id="GO:0003677">
    <property type="term" value="F:DNA binding"/>
    <property type="evidence" value="ECO:0007669"/>
    <property type="project" value="UniProtKB-KW"/>
</dbReference>
<comment type="caution">
    <text evidence="2">Lacks conserved residue(s) required for the propagation of feature annotation.</text>
</comment>
<dbReference type="InterPro" id="IPR000424">
    <property type="entry name" value="Primosome_PriB/ssb"/>
</dbReference>
<dbReference type="HAMAP" id="MF_00984">
    <property type="entry name" value="SSB"/>
    <property type="match status" value="1"/>
</dbReference>
<protein>
    <recommendedName>
        <fullName evidence="2 3">Single-stranded DNA-binding protein</fullName>
        <shortName evidence="2">SSB</shortName>
    </recommendedName>
</protein>
<sequence length="112" mass="12481">MSTLRNKVQLIGHVGADPVMTNLENGKNLVRFSLATNETYKNAKGEKQSNTDWHQIVAWGKTADIIDKYVSKGKEIAIEGKLTSRSYEDKDGEKRYVTEVVANEILLLGGNQ</sequence>
<evidence type="ECO:0000256" key="3">
    <source>
        <dbReference type="PIRNR" id="PIRNR002070"/>
    </source>
</evidence>
<keyword evidence="1 2" id="KW-0238">DNA-binding</keyword>
<dbReference type="EMBL" id="JBHTIB010000037">
    <property type="protein sequence ID" value="MFD0837398.1"/>
    <property type="molecule type" value="Genomic_DNA"/>
</dbReference>
<evidence type="ECO:0000313" key="4">
    <source>
        <dbReference type="EMBL" id="MFD0837398.1"/>
    </source>
</evidence>
<dbReference type="Pfam" id="PF00436">
    <property type="entry name" value="SSB"/>
    <property type="match status" value="1"/>
</dbReference>
<dbReference type="Gene3D" id="2.40.50.140">
    <property type="entry name" value="Nucleic acid-binding proteins"/>
    <property type="match status" value="1"/>
</dbReference>
<evidence type="ECO:0000256" key="1">
    <source>
        <dbReference type="ARBA" id="ARBA00023125"/>
    </source>
</evidence>
<proteinExistence type="inferred from homology"/>
<dbReference type="SUPFAM" id="SSF50249">
    <property type="entry name" value="Nucleic acid-binding proteins"/>
    <property type="match status" value="1"/>
</dbReference>
<comment type="caution">
    <text evidence="4">The sequence shown here is derived from an EMBL/GenBank/DDBJ whole genome shotgun (WGS) entry which is preliminary data.</text>
</comment>
<name>A0ABW3BXM8_9FLAO</name>
<dbReference type="InterPro" id="IPR011344">
    <property type="entry name" value="ssDNA-bd"/>
</dbReference>
<dbReference type="PROSITE" id="PS50935">
    <property type="entry name" value="SSB"/>
    <property type="match status" value="1"/>
</dbReference>
<organism evidence="4 5">
    <name type="scientific">Mariniflexile aquimaris</name>
    <dbReference type="NCBI Taxonomy" id="881009"/>
    <lineage>
        <taxon>Bacteria</taxon>
        <taxon>Pseudomonadati</taxon>
        <taxon>Bacteroidota</taxon>
        <taxon>Flavobacteriia</taxon>
        <taxon>Flavobacteriales</taxon>
        <taxon>Flavobacteriaceae</taxon>
        <taxon>Mariniflexile</taxon>
    </lineage>
</organism>
<evidence type="ECO:0000313" key="5">
    <source>
        <dbReference type="Proteomes" id="UP001597011"/>
    </source>
</evidence>
<dbReference type="CDD" id="cd04496">
    <property type="entry name" value="SSB_OBF"/>
    <property type="match status" value="1"/>
</dbReference>
<dbReference type="PIRSF" id="PIRSF002070">
    <property type="entry name" value="SSB"/>
    <property type="match status" value="1"/>
</dbReference>
<dbReference type="NCBIfam" id="TIGR00621">
    <property type="entry name" value="ssb"/>
    <property type="match status" value="1"/>
</dbReference>
<evidence type="ECO:0000256" key="2">
    <source>
        <dbReference type="HAMAP-Rule" id="MF_00984"/>
    </source>
</evidence>
<dbReference type="PANTHER" id="PTHR10302">
    <property type="entry name" value="SINGLE-STRANDED DNA-BINDING PROTEIN"/>
    <property type="match status" value="1"/>
</dbReference>
<dbReference type="InterPro" id="IPR012340">
    <property type="entry name" value="NA-bd_OB-fold"/>
</dbReference>
<reference evidence="5" key="1">
    <citation type="journal article" date="2019" name="Int. J. Syst. Evol. Microbiol.">
        <title>The Global Catalogue of Microorganisms (GCM) 10K type strain sequencing project: providing services to taxonomists for standard genome sequencing and annotation.</title>
        <authorList>
            <consortium name="The Broad Institute Genomics Platform"/>
            <consortium name="The Broad Institute Genome Sequencing Center for Infectious Disease"/>
            <person name="Wu L."/>
            <person name="Ma J."/>
        </authorList>
    </citation>
    <scope>NUCLEOTIDE SEQUENCE [LARGE SCALE GENOMIC DNA]</scope>
    <source>
        <strain evidence="5">CCUG 60529</strain>
    </source>
</reference>
<gene>
    <name evidence="4" type="ORF">ACFQ0I_16585</name>
</gene>
<keyword evidence="5" id="KW-1185">Reference proteome</keyword>
<dbReference type="RefSeq" id="WP_379944093.1">
    <property type="nucleotide sequence ID" value="NZ_JBHTIB010000037.1"/>
</dbReference>
<accession>A0ABW3BXM8</accession>
<dbReference type="PANTHER" id="PTHR10302:SF0">
    <property type="entry name" value="SINGLE-STRANDED DNA-BINDING PROTEIN, MITOCHONDRIAL"/>
    <property type="match status" value="1"/>
</dbReference>
<dbReference type="Proteomes" id="UP001597011">
    <property type="component" value="Unassembled WGS sequence"/>
</dbReference>
<comment type="subunit">
    <text evidence="2">Homotetramer.</text>
</comment>